<feature type="active site" description="Nucleophile" evidence="4">
    <location>
        <position position="137"/>
    </location>
</feature>
<evidence type="ECO:0000256" key="4">
    <source>
        <dbReference type="PROSITE-ProRule" id="PRU01161"/>
    </source>
</evidence>
<keyword evidence="2 4" id="KW-0442">Lipid degradation</keyword>
<feature type="compositionally biased region" description="Polar residues" evidence="5">
    <location>
        <begin position="1"/>
        <end position="24"/>
    </location>
</feature>
<dbReference type="SUPFAM" id="SSF52151">
    <property type="entry name" value="FabD/lysophospholipase-like"/>
    <property type="match status" value="1"/>
</dbReference>
<dbReference type="PANTHER" id="PTHR24185">
    <property type="entry name" value="CALCIUM-INDEPENDENT PHOSPHOLIPASE A2-GAMMA"/>
    <property type="match status" value="1"/>
</dbReference>
<evidence type="ECO:0000313" key="7">
    <source>
        <dbReference type="EMBL" id="KAF2238229.1"/>
    </source>
</evidence>
<protein>
    <submittedName>
        <fullName evidence="7">FabD/lysophospholipase-like protein</fullName>
    </submittedName>
</protein>
<dbReference type="GO" id="GO:0046486">
    <property type="term" value="P:glycerolipid metabolic process"/>
    <property type="evidence" value="ECO:0007669"/>
    <property type="project" value="UniProtKB-ARBA"/>
</dbReference>
<evidence type="ECO:0000256" key="2">
    <source>
        <dbReference type="ARBA" id="ARBA00022963"/>
    </source>
</evidence>
<feature type="short sequence motif" description="GXGXXG" evidence="4">
    <location>
        <begin position="43"/>
        <end position="48"/>
    </location>
</feature>
<evidence type="ECO:0000259" key="6">
    <source>
        <dbReference type="PROSITE" id="PS51635"/>
    </source>
</evidence>
<dbReference type="GO" id="GO:0019369">
    <property type="term" value="P:arachidonate metabolic process"/>
    <property type="evidence" value="ECO:0007669"/>
    <property type="project" value="TreeGrafter"/>
</dbReference>
<dbReference type="AlphaFoldDB" id="A0A6A6HK83"/>
<keyword evidence="1 4" id="KW-0378">Hydrolase</keyword>
<dbReference type="InterPro" id="IPR002641">
    <property type="entry name" value="PNPLA_dom"/>
</dbReference>
<evidence type="ECO:0000256" key="5">
    <source>
        <dbReference type="SAM" id="MobiDB-lite"/>
    </source>
</evidence>
<evidence type="ECO:0000313" key="8">
    <source>
        <dbReference type="Proteomes" id="UP000800092"/>
    </source>
</evidence>
<dbReference type="PROSITE" id="PS51635">
    <property type="entry name" value="PNPLA"/>
    <property type="match status" value="1"/>
</dbReference>
<dbReference type="GO" id="GO:0016042">
    <property type="term" value="P:lipid catabolic process"/>
    <property type="evidence" value="ECO:0007669"/>
    <property type="project" value="UniProtKB-UniRule"/>
</dbReference>
<feature type="short sequence motif" description="DGA/G" evidence="4">
    <location>
        <begin position="335"/>
        <end position="337"/>
    </location>
</feature>
<feature type="region of interest" description="Disordered" evidence="5">
    <location>
        <begin position="1"/>
        <end position="28"/>
    </location>
</feature>
<dbReference type="Pfam" id="PF01734">
    <property type="entry name" value="Patatin"/>
    <property type="match status" value="1"/>
</dbReference>
<evidence type="ECO:0000256" key="3">
    <source>
        <dbReference type="ARBA" id="ARBA00023098"/>
    </source>
</evidence>
<feature type="region of interest" description="Disordered" evidence="5">
    <location>
        <begin position="258"/>
        <end position="279"/>
    </location>
</feature>
<dbReference type="OrthoDB" id="626167at2759"/>
<gene>
    <name evidence="7" type="ORF">EV356DRAFT_301614</name>
</gene>
<dbReference type="GO" id="GO:0016020">
    <property type="term" value="C:membrane"/>
    <property type="evidence" value="ECO:0007669"/>
    <property type="project" value="TreeGrafter"/>
</dbReference>
<keyword evidence="8" id="KW-1185">Reference proteome</keyword>
<dbReference type="InterPro" id="IPR016035">
    <property type="entry name" value="Acyl_Trfase/lysoPLipase"/>
</dbReference>
<reference evidence="7" key="1">
    <citation type="journal article" date="2020" name="Stud. Mycol.">
        <title>101 Dothideomycetes genomes: a test case for predicting lifestyles and emergence of pathogens.</title>
        <authorList>
            <person name="Haridas S."/>
            <person name="Albert R."/>
            <person name="Binder M."/>
            <person name="Bloem J."/>
            <person name="Labutti K."/>
            <person name="Salamov A."/>
            <person name="Andreopoulos B."/>
            <person name="Baker S."/>
            <person name="Barry K."/>
            <person name="Bills G."/>
            <person name="Bluhm B."/>
            <person name="Cannon C."/>
            <person name="Castanera R."/>
            <person name="Culley D."/>
            <person name="Daum C."/>
            <person name="Ezra D."/>
            <person name="Gonzalez J."/>
            <person name="Henrissat B."/>
            <person name="Kuo A."/>
            <person name="Liang C."/>
            <person name="Lipzen A."/>
            <person name="Lutzoni F."/>
            <person name="Magnuson J."/>
            <person name="Mondo S."/>
            <person name="Nolan M."/>
            <person name="Ohm R."/>
            <person name="Pangilinan J."/>
            <person name="Park H.-J."/>
            <person name="Ramirez L."/>
            <person name="Alfaro M."/>
            <person name="Sun H."/>
            <person name="Tritt A."/>
            <person name="Yoshinaga Y."/>
            <person name="Zwiers L.-H."/>
            <person name="Turgeon B."/>
            <person name="Goodwin S."/>
            <person name="Spatafora J."/>
            <person name="Crous P."/>
            <person name="Grigoriev I."/>
        </authorList>
    </citation>
    <scope>NUCLEOTIDE SEQUENCE</scope>
    <source>
        <strain evidence="7">Tuck. ex Michener</strain>
    </source>
</reference>
<proteinExistence type="predicted"/>
<name>A0A6A6HK83_VIRVR</name>
<dbReference type="EMBL" id="ML991776">
    <property type="protein sequence ID" value="KAF2238229.1"/>
    <property type="molecule type" value="Genomic_DNA"/>
</dbReference>
<feature type="short sequence motif" description="GXSXG" evidence="4">
    <location>
        <begin position="135"/>
        <end position="139"/>
    </location>
</feature>
<evidence type="ECO:0000256" key="1">
    <source>
        <dbReference type="ARBA" id="ARBA00022801"/>
    </source>
</evidence>
<organism evidence="7 8">
    <name type="scientific">Viridothelium virens</name>
    <name type="common">Speckled blister lichen</name>
    <name type="synonym">Trypethelium virens</name>
    <dbReference type="NCBI Taxonomy" id="1048519"/>
    <lineage>
        <taxon>Eukaryota</taxon>
        <taxon>Fungi</taxon>
        <taxon>Dikarya</taxon>
        <taxon>Ascomycota</taxon>
        <taxon>Pezizomycotina</taxon>
        <taxon>Dothideomycetes</taxon>
        <taxon>Dothideomycetes incertae sedis</taxon>
        <taxon>Trypetheliales</taxon>
        <taxon>Trypetheliaceae</taxon>
        <taxon>Viridothelium</taxon>
    </lineage>
</organism>
<dbReference type="Proteomes" id="UP000800092">
    <property type="component" value="Unassembled WGS sequence"/>
</dbReference>
<dbReference type="GO" id="GO:0047499">
    <property type="term" value="F:calcium-independent phospholipase A2 activity"/>
    <property type="evidence" value="ECO:0007669"/>
    <property type="project" value="TreeGrafter"/>
</dbReference>
<dbReference type="Gene3D" id="3.40.1090.10">
    <property type="entry name" value="Cytosolic phospholipase A2 catalytic domain"/>
    <property type="match status" value="1"/>
</dbReference>
<keyword evidence="3 4" id="KW-0443">Lipid metabolism</keyword>
<dbReference type="PANTHER" id="PTHR24185:SF1">
    <property type="entry name" value="CALCIUM-INDEPENDENT PHOSPHOLIPASE A2-GAMMA"/>
    <property type="match status" value="1"/>
</dbReference>
<sequence>MVSTITDAITTEEQLQAESSTRQNRSYHRTDAWNERNLLSLDGGGIRGIWTLLALERLMDFVAQVELNPRYFLGDCEELAPASDLLAAEHSFSPLAFPDHVSHGPFQSEEDARDYRKWKYGQRYLPCHYFDMIGGSSTGALIAIMLGRLRMPVSDCLYEYKTLGEKIFGDPRVLTQLSFIIIPRAKYDSGTLTTVFKGVVRKREEVSNERNEDALFPSRLGLCRTFVTAIKQTPSDAGRANEALLIRSYDNMRRLMQSETQRRANDSSRTQPGRAETDISLARPSRFPTQSNIVHRSSGESSKWQIWKVARAATAAPFYFRPLKEDTPVEVKYTDGGLQQNNNPTKEGIAEIEKLHRPNPLGAVISIGTSRGNTHSRLPMKDKLMGIVRDGANPMNVHDEINERLGDHPYYRLDDHGALKMELDEWKPRGLRAKFGKKAGSRTMRTIEHKFFEWVGTADNAEMFRNCAKELVRRRRARTMEEAKWAHYATGIRYKCLGDDCHRADFTDRDEFVRHLQHEHADEALFIGRNPEDVIEELPDEWRWSWQYPAPT</sequence>
<feature type="active site" description="Proton acceptor" evidence="4">
    <location>
        <position position="335"/>
    </location>
</feature>
<accession>A0A6A6HK83</accession>
<feature type="domain" description="PNPLA" evidence="6">
    <location>
        <begin position="39"/>
        <end position="349"/>
    </location>
</feature>